<organism evidence="2 3">
    <name type="scientific">Colletotrichum zoysiae</name>
    <dbReference type="NCBI Taxonomy" id="1216348"/>
    <lineage>
        <taxon>Eukaryota</taxon>
        <taxon>Fungi</taxon>
        <taxon>Dikarya</taxon>
        <taxon>Ascomycota</taxon>
        <taxon>Pezizomycotina</taxon>
        <taxon>Sordariomycetes</taxon>
        <taxon>Hypocreomycetidae</taxon>
        <taxon>Glomerellales</taxon>
        <taxon>Glomerellaceae</taxon>
        <taxon>Colletotrichum</taxon>
        <taxon>Colletotrichum graminicola species complex</taxon>
    </lineage>
</organism>
<gene>
    <name evidence="2" type="ORF">LX32DRAFT_568971</name>
</gene>
<evidence type="ECO:0008006" key="4">
    <source>
        <dbReference type="Google" id="ProtNLM"/>
    </source>
</evidence>
<sequence length="181" mass="19049">MVNFALPAVAALALAQVTGATPVAAQSSAVEVFSFSKWIDGIIANPEGDNLTPEEAVEAWQESLNETSVAAAGENPIQKRWSCNTQPGTEAYVPDAVACINELARRGSQQCSVDGNTVFCLIGRAQIMGTRGTVRTSSPCNDVARGAGFVMDHCTRADNTVQGSEFAYGNGGLLVWVTRPL</sequence>
<name>A0AAD9HAW4_9PEZI</name>
<feature type="signal peptide" evidence="1">
    <location>
        <begin position="1"/>
        <end position="20"/>
    </location>
</feature>
<comment type="caution">
    <text evidence="2">The sequence shown here is derived from an EMBL/GenBank/DDBJ whole genome shotgun (WGS) entry which is preliminary data.</text>
</comment>
<dbReference type="PANTHER" id="PTHR39603">
    <property type="entry name" value="CYANOVIRIN-N DOMAIN-CONTAINING PROTEIN"/>
    <property type="match status" value="1"/>
</dbReference>
<proteinExistence type="predicted"/>
<reference evidence="2" key="1">
    <citation type="submission" date="2021-06" db="EMBL/GenBank/DDBJ databases">
        <title>Comparative genomics, transcriptomics and evolutionary studies reveal genomic signatures of adaptation to plant cell wall in hemibiotrophic fungi.</title>
        <authorList>
            <consortium name="DOE Joint Genome Institute"/>
            <person name="Baroncelli R."/>
            <person name="Diaz J.F."/>
            <person name="Benocci T."/>
            <person name="Peng M."/>
            <person name="Battaglia E."/>
            <person name="Haridas S."/>
            <person name="Andreopoulos W."/>
            <person name="Labutti K."/>
            <person name="Pangilinan J."/>
            <person name="Floch G.L."/>
            <person name="Makela M.R."/>
            <person name="Henrissat B."/>
            <person name="Grigoriev I.V."/>
            <person name="Crouch J.A."/>
            <person name="De Vries R.P."/>
            <person name="Sukno S.A."/>
            <person name="Thon M.R."/>
        </authorList>
    </citation>
    <scope>NUCLEOTIDE SEQUENCE</scope>
    <source>
        <strain evidence="2">MAFF235873</strain>
    </source>
</reference>
<evidence type="ECO:0000313" key="2">
    <source>
        <dbReference type="EMBL" id="KAK2024962.1"/>
    </source>
</evidence>
<accession>A0AAD9HAW4</accession>
<feature type="chain" id="PRO_5042153480" description="Secreted protein" evidence="1">
    <location>
        <begin position="21"/>
        <end position="181"/>
    </location>
</feature>
<dbReference type="EMBL" id="MU842949">
    <property type="protein sequence ID" value="KAK2024962.1"/>
    <property type="molecule type" value="Genomic_DNA"/>
</dbReference>
<dbReference type="AlphaFoldDB" id="A0AAD9HAW4"/>
<keyword evidence="1" id="KW-0732">Signal</keyword>
<dbReference type="Proteomes" id="UP001232148">
    <property type="component" value="Unassembled WGS sequence"/>
</dbReference>
<keyword evidence="3" id="KW-1185">Reference proteome</keyword>
<dbReference type="PANTHER" id="PTHR39603:SF1">
    <property type="entry name" value="CYANOVIRIN-N DOMAIN-CONTAINING PROTEIN"/>
    <property type="match status" value="1"/>
</dbReference>
<protein>
    <recommendedName>
        <fullName evidence="4">Secreted protein</fullName>
    </recommendedName>
</protein>
<evidence type="ECO:0000256" key="1">
    <source>
        <dbReference type="SAM" id="SignalP"/>
    </source>
</evidence>
<evidence type="ECO:0000313" key="3">
    <source>
        <dbReference type="Proteomes" id="UP001232148"/>
    </source>
</evidence>